<feature type="region of interest" description="Disordered" evidence="4">
    <location>
        <begin position="1"/>
        <end position="92"/>
    </location>
</feature>
<dbReference type="SMART" id="SM00320">
    <property type="entry name" value="WD40"/>
    <property type="match status" value="2"/>
</dbReference>
<dbReference type="InterPro" id="IPR052752">
    <property type="entry name" value="NACHT-WD_repeat"/>
</dbReference>
<evidence type="ECO:0000313" key="8">
    <source>
        <dbReference type="EnsemblMetazoa" id="CapteP221638"/>
    </source>
</evidence>
<evidence type="ECO:0000256" key="3">
    <source>
        <dbReference type="PROSITE-ProRule" id="PRU00221"/>
    </source>
</evidence>
<dbReference type="InterPro" id="IPR011047">
    <property type="entry name" value="Quinoprotein_ADH-like_sf"/>
</dbReference>
<feature type="compositionally biased region" description="Pro residues" evidence="4">
    <location>
        <begin position="75"/>
        <end position="89"/>
    </location>
</feature>
<evidence type="ECO:0000256" key="1">
    <source>
        <dbReference type="ARBA" id="ARBA00022574"/>
    </source>
</evidence>
<dbReference type="SUPFAM" id="SSF52540">
    <property type="entry name" value="P-loop containing nucleoside triphosphate hydrolases"/>
    <property type="match status" value="1"/>
</dbReference>
<evidence type="ECO:0000259" key="6">
    <source>
        <dbReference type="Pfam" id="PF25469"/>
    </source>
</evidence>
<dbReference type="Proteomes" id="UP000014760">
    <property type="component" value="Unassembled WGS sequence"/>
</dbReference>
<dbReference type="PROSITE" id="PS50294">
    <property type="entry name" value="WD_REPEATS_REGION"/>
    <property type="match status" value="1"/>
</dbReference>
<proteinExistence type="predicted"/>
<dbReference type="Pfam" id="PF25469">
    <property type="entry name" value="WHD_NWD1"/>
    <property type="match status" value="1"/>
</dbReference>
<dbReference type="OrthoDB" id="6134417at2759"/>
<reference evidence="8" key="3">
    <citation type="submission" date="2015-06" db="UniProtKB">
        <authorList>
            <consortium name="EnsemblMetazoa"/>
        </authorList>
    </citation>
    <scope>IDENTIFICATION</scope>
</reference>
<dbReference type="Pfam" id="PF24883">
    <property type="entry name" value="NPHP3_N"/>
    <property type="match status" value="1"/>
</dbReference>
<sequence>MGTCSSVSTVPYDTIDKPQTSVHSSAGKRARSSNLFPSSSEESDEEISDNEDSYRSRVPSKIPSPEELPEEPQATPSPQPPPRPTPVQPKIPSLAEIPPKFRKFLCGRLDQDACVEDKIIYIYHCANFSDSQKERTALQLKVYPKLREYCAQNGCELHVVDFLWGLRDEYIHGHIIRSTAKQHLAKLCERDPNLIVTVFLNEKYGNFWCPLHIDLDSVSIILKKVTEDDKHFFLSWYQLDNNLSPPAYVLQPIEWKVPRYKDSKRDVYQGGFREWQKELIRLRNVLVQATGPEFQQKYCMSAIEKEMETLVFSDKINRDNILWLRRTFTKLNMESGSPHLCNFLDLHRDRLDDNAQVKLKSLSGRLGDRINPEHKVEVSLDWDEKVMTSANLEPAQYLDEVCDKYEKILQKMIESIIKKKQEHHKTKIKLAHKGVSNILQADLTQNAYQCQQLVKSVLGHDDLITRLESYVRTGQLINEDQEEVESEVVKPLCLIGAVGSGKSTIAATLAKNSCSIEGWTSSICVLRFIEASIECETLDQILISLGEQISLLSQLQPKEEVQDKPLKDVLHKLLPKVPTQNPLLIVLDGLDLLNLEPEGLTWLPRHLPAHVRLVLTVTAGTKFQQIISHYLAENVINVDIPKMSYEVTESLIKKELQMVEHSITEHQMDKILTSLEGNMLPTTAKLYGICAAKWSSFEKIDDYMGGNDIKSLLEKTLVNLEQTFGRCIVERSMTYMAVARYGLSDPEMIDILSQHEPSMHEVYKLHSPVLLRMPVFYWSIIKIRMDFLLKERTHCGILVTSIDSRVLKELVLERYAKELNSARQELLEYFDGKKSSGKGCILNGKQSTNNRQGRKVHLKSQPINWGVVYNGRKLGELPLLLTNHEKDLLRMLKECLFNWDWLFARLKTSNPWQLNVDLDICQKQLLSGDNEINLKELLFLEEWIKNLSWILCMDPSQFGSQLFMKIRSGSLVLEDNLPMCKQLYEAALRSLPKLLTPDGENTFGLTSQERVITNLHTVKGDENHIISLATQKGEVKIWNLHSKETVRTFKGIPDPKDLKMLDFGKVVMLCSRELVLYDLDAGKKLLKLKGVLNIKMPFFGIHDNDHTIAMARNRMYVNMMSNVTGEMVTTFKVGEDRFLNSLLVSEQGNICVCGDAVQKPFPLLVWNLHERKLIYDLRITGHEFLTKMAAITAAGEYAVVVCREIEDPDPNCIMVYDLQTGLVFRKWKHDFNTTSIAVSSKTSLVVSGHEDGSVVIWDLIGGSSKFHLKGHSRGPDTIRLSQTGTHAITYDSTGLDSTVWFWHVVDGLTIGCYCSENGITCAEISADGNTLVVGLPGCEEIVTIRAPGYSLPDKIGVFGDASRMGKTFDLGVA</sequence>
<reference evidence="9" key="1">
    <citation type="submission" date="2012-12" db="EMBL/GenBank/DDBJ databases">
        <authorList>
            <person name="Hellsten U."/>
            <person name="Grimwood J."/>
            <person name="Chapman J.A."/>
            <person name="Shapiro H."/>
            <person name="Aerts A."/>
            <person name="Otillar R.P."/>
            <person name="Terry A.Y."/>
            <person name="Boore J.L."/>
            <person name="Simakov O."/>
            <person name="Marletaz F."/>
            <person name="Cho S.-J."/>
            <person name="Edsinger-Gonzales E."/>
            <person name="Havlak P."/>
            <person name="Kuo D.-H."/>
            <person name="Larsson T."/>
            <person name="Lv J."/>
            <person name="Arendt D."/>
            <person name="Savage R."/>
            <person name="Osoegawa K."/>
            <person name="de Jong P."/>
            <person name="Lindberg D.R."/>
            <person name="Seaver E.C."/>
            <person name="Weisblat D.A."/>
            <person name="Putnam N.H."/>
            <person name="Grigoriev I.V."/>
            <person name="Rokhsar D.S."/>
        </authorList>
    </citation>
    <scope>NUCLEOTIDE SEQUENCE</scope>
    <source>
        <strain evidence="9">I ESC-2004</strain>
    </source>
</reference>
<dbReference type="PROSITE" id="PS50082">
    <property type="entry name" value="WD_REPEATS_2"/>
    <property type="match status" value="1"/>
</dbReference>
<dbReference type="OMA" id="WIQTGAH"/>
<dbReference type="InterPro" id="IPR027417">
    <property type="entry name" value="P-loop_NTPase"/>
</dbReference>
<dbReference type="InterPro" id="IPR015943">
    <property type="entry name" value="WD40/YVTN_repeat-like_dom_sf"/>
</dbReference>
<dbReference type="PANTHER" id="PTHR19871:SF45">
    <property type="entry name" value="NACHT DOMAIN-CONTAINING PROTEIN"/>
    <property type="match status" value="1"/>
</dbReference>
<feature type="compositionally biased region" description="Acidic residues" evidence="4">
    <location>
        <begin position="41"/>
        <end position="51"/>
    </location>
</feature>
<dbReference type="HOGENOM" id="CLU_009092_0_0_1"/>
<dbReference type="InterPro" id="IPR056884">
    <property type="entry name" value="NPHP3-like_N"/>
</dbReference>
<dbReference type="EMBL" id="KB312466">
    <property type="protein sequence ID" value="ELT87153.1"/>
    <property type="molecule type" value="Genomic_DNA"/>
</dbReference>
<dbReference type="InterPro" id="IPR019775">
    <property type="entry name" value="WD40_repeat_CS"/>
</dbReference>
<keyword evidence="1 3" id="KW-0853">WD repeat</keyword>
<evidence type="ECO:0000259" key="5">
    <source>
        <dbReference type="Pfam" id="PF24883"/>
    </source>
</evidence>
<dbReference type="FunCoup" id="R7T3E2">
    <property type="interactions" value="22"/>
</dbReference>
<organism evidence="7">
    <name type="scientific">Capitella teleta</name>
    <name type="common">Polychaete worm</name>
    <dbReference type="NCBI Taxonomy" id="283909"/>
    <lineage>
        <taxon>Eukaryota</taxon>
        <taxon>Metazoa</taxon>
        <taxon>Spiralia</taxon>
        <taxon>Lophotrochozoa</taxon>
        <taxon>Annelida</taxon>
        <taxon>Polychaeta</taxon>
        <taxon>Sedentaria</taxon>
        <taxon>Scolecida</taxon>
        <taxon>Capitellidae</taxon>
        <taxon>Capitella</taxon>
    </lineage>
</organism>
<evidence type="ECO:0000313" key="9">
    <source>
        <dbReference type="Proteomes" id="UP000014760"/>
    </source>
</evidence>
<reference evidence="7 9" key="2">
    <citation type="journal article" date="2013" name="Nature">
        <title>Insights into bilaterian evolution from three spiralian genomes.</title>
        <authorList>
            <person name="Simakov O."/>
            <person name="Marletaz F."/>
            <person name="Cho S.J."/>
            <person name="Edsinger-Gonzales E."/>
            <person name="Havlak P."/>
            <person name="Hellsten U."/>
            <person name="Kuo D.H."/>
            <person name="Larsson T."/>
            <person name="Lv J."/>
            <person name="Arendt D."/>
            <person name="Savage R."/>
            <person name="Osoegawa K."/>
            <person name="de Jong P."/>
            <person name="Grimwood J."/>
            <person name="Chapman J.A."/>
            <person name="Shapiro H."/>
            <person name="Aerts A."/>
            <person name="Otillar R.P."/>
            <person name="Terry A.Y."/>
            <person name="Boore J.L."/>
            <person name="Grigoriev I.V."/>
            <person name="Lindberg D.R."/>
            <person name="Seaver E.C."/>
            <person name="Weisblat D.A."/>
            <person name="Putnam N.H."/>
            <person name="Rokhsar D.S."/>
        </authorList>
    </citation>
    <scope>NUCLEOTIDE SEQUENCE</scope>
    <source>
        <strain evidence="7 9">I ESC-2004</strain>
    </source>
</reference>
<dbReference type="Gene3D" id="3.40.50.300">
    <property type="entry name" value="P-loop containing nucleotide triphosphate hydrolases"/>
    <property type="match status" value="1"/>
</dbReference>
<accession>R7T3E2</accession>
<dbReference type="EMBL" id="AMQN01016031">
    <property type="status" value="NOT_ANNOTATED_CDS"/>
    <property type="molecule type" value="Genomic_DNA"/>
</dbReference>
<dbReference type="STRING" id="283909.R7T3E2"/>
<feature type="compositionally biased region" description="Polar residues" evidence="4">
    <location>
        <begin position="1"/>
        <end position="24"/>
    </location>
</feature>
<protein>
    <submittedName>
        <fullName evidence="7 8">Uncharacterized protein</fullName>
    </submittedName>
</protein>
<dbReference type="InterPro" id="IPR057588">
    <property type="entry name" value="NWD1/2-like_WH"/>
</dbReference>
<dbReference type="InterPro" id="IPR001680">
    <property type="entry name" value="WD40_rpt"/>
</dbReference>
<evidence type="ECO:0000256" key="4">
    <source>
        <dbReference type="SAM" id="MobiDB-lite"/>
    </source>
</evidence>
<dbReference type="EnsemblMetazoa" id="CapteT221638">
    <property type="protein sequence ID" value="CapteP221638"/>
    <property type="gene ID" value="CapteG221638"/>
</dbReference>
<feature type="domain" description="NWD1/2-like winged helix-turn-helix" evidence="6">
    <location>
        <begin position="707"/>
        <end position="818"/>
    </location>
</feature>
<name>R7T3E2_CAPTE</name>
<dbReference type="PANTHER" id="PTHR19871">
    <property type="entry name" value="BETA TRANSDUCIN-RELATED PROTEIN"/>
    <property type="match status" value="1"/>
</dbReference>
<dbReference type="SUPFAM" id="SSF50998">
    <property type="entry name" value="Quinoprotein alcohol dehydrogenase-like"/>
    <property type="match status" value="1"/>
</dbReference>
<feature type="domain" description="Nephrocystin 3-like N-terminal" evidence="5">
    <location>
        <begin position="491"/>
        <end position="595"/>
    </location>
</feature>
<gene>
    <name evidence="7" type="ORF">CAPTEDRAFT_221638</name>
</gene>
<feature type="repeat" description="WD" evidence="3">
    <location>
        <begin position="1229"/>
        <end position="1259"/>
    </location>
</feature>
<keyword evidence="9" id="KW-1185">Reference proteome</keyword>
<dbReference type="PROSITE" id="PS00678">
    <property type="entry name" value="WD_REPEATS_1"/>
    <property type="match status" value="1"/>
</dbReference>
<dbReference type="Gene3D" id="2.130.10.10">
    <property type="entry name" value="YVTN repeat-like/Quinoprotein amine dehydrogenase"/>
    <property type="match status" value="2"/>
</dbReference>
<evidence type="ECO:0000256" key="2">
    <source>
        <dbReference type="ARBA" id="ARBA00022737"/>
    </source>
</evidence>
<evidence type="ECO:0000313" key="7">
    <source>
        <dbReference type="EMBL" id="ELT87153.1"/>
    </source>
</evidence>
<keyword evidence="2" id="KW-0677">Repeat</keyword>